<dbReference type="GO" id="GO:0006656">
    <property type="term" value="P:phosphatidylcholine biosynthetic process"/>
    <property type="evidence" value="ECO:0007669"/>
    <property type="project" value="UniProtKB-UniRule"/>
</dbReference>
<keyword evidence="8 13" id="KW-1133">Transmembrane helix</keyword>
<keyword evidence="6 13" id="KW-0812">Transmembrane</keyword>
<evidence type="ECO:0000256" key="10">
    <source>
        <dbReference type="ARBA" id="ARBA00023136"/>
    </source>
</evidence>
<comment type="subcellular location">
    <subcellularLocation>
        <location evidence="1">Endomembrane system</location>
        <topology evidence="1">Multi-pass membrane protein</topology>
    </subcellularLocation>
    <subcellularLocation>
        <location evidence="13 14">Endoplasmic reticulum membrane</location>
        <topology evidence="13 14">Multi-pass membrane protein</topology>
    </subcellularLocation>
</comment>
<keyword evidence="9 13" id="KW-0443">Lipid metabolism</keyword>
<evidence type="ECO:0000256" key="3">
    <source>
        <dbReference type="ARBA" id="ARBA00022603"/>
    </source>
</evidence>
<evidence type="ECO:0000313" key="16">
    <source>
        <dbReference type="EMBL" id="KAK6512043.1"/>
    </source>
</evidence>
<feature type="transmembrane region" description="Helical" evidence="13 14">
    <location>
        <begin position="302"/>
        <end position="327"/>
    </location>
</feature>
<keyword evidence="7 13" id="KW-0256">Endoplasmic reticulum</keyword>
<feature type="transmembrane region" description="Helical" evidence="13 14">
    <location>
        <begin position="427"/>
        <end position="450"/>
    </location>
</feature>
<comment type="catalytic activity">
    <reaction evidence="13 14">
        <text>a 1,2-diacyl-sn-glycero-3-phosphoethanolamine + S-adenosyl-L-methionine = a 1,2-diacyl-sn-glycero-3-phospho-N-methylethanolamine + S-adenosyl-L-homocysteine + H(+)</text>
        <dbReference type="Rhea" id="RHEA:11164"/>
        <dbReference type="ChEBI" id="CHEBI:15378"/>
        <dbReference type="ChEBI" id="CHEBI:57856"/>
        <dbReference type="ChEBI" id="CHEBI:59789"/>
        <dbReference type="ChEBI" id="CHEBI:64573"/>
        <dbReference type="ChEBI" id="CHEBI:64612"/>
        <dbReference type="EC" id="2.1.1.17"/>
    </reaction>
</comment>
<sequence>MAKGQTSADLPGAANGSPQLRERTKSSKKQQKQQKQPAKLTTETLDSSASKPRSEIEKEAKTYGRTPDGTVFVVPQTHDMVSTLLSPKEPKNLSDLLVLGVLAFHISLLFILPQWSLKPVFMFTFLFWRAGYNLGIGLLLQSQSKYKQLTHWASKYKIFDREAHPMLYDFIKREISTKIPSEDYDFDKAPLEYNTWMVFRRLVDLILMCDFVNYVLFAYVATEVPTSHKMWLHVCRWIAGVVLFVFNVWVKLDAHRVVKDYAWYWGDFFFMIDQSLTFDGVYEIAPHPMYSVGYAGYYGISLFSASYTVFAISLIAHAAQFAFLVLIEDPHIQKIYNPPPQKRKAPQKPTLIIEDGATSSMARDVSPPPSISSSDLPEAAEEQPIMRPLVGYQNFDFVRTPDLQLFFLGVYTVSLALLVPATPVTQALFILHALFWRLFYSVGLGIILNLQSERKSWTRHFLKYGESLDESWRQWRSLFHMVNCMCHLSFAAACWKVYSPPENWSTDMALLKHMLGFLLVALQMWAAASIYDSVGEFGWFYGDFFFDTRPKLTYSGIYRFLNNPERLFGCASVWGLALVTSNPAIYLLALLAHIATHLSIDFVERPHMEKLYGDLRQDAGVAKTLKRAVPKDLNDRLQRIQGSLDKVANTTTDLVEEFLDRAMKRLSNNEEANTLLSDPAGGPTRSERRHLSFPTSSRILFSGIPTNELSKLDLSLYSISILSAKHSPKPPGSAIDTFSPLSVSYGSAVRVAWTAPKLHSKKDWIGLYRVNDNSKRAVTGIASMGRWTAVSRGEYPQYDEEAILTCDAEQPIDETHDEEYIRGEAVFEGHRLFWHTGVYEFRYHHGGRHHVMAISLPFEVVVDKFDESSSTPGKVVNVDEILKPLTGIVRDCFDRKEDVAPESADDEFGEVAEMKYAKRIVYAVKEMFGLDLAPEVVKADGTVRKLAWRIVNAKRVLAPFSLSRSSPSAPSSPIEA</sequence>
<evidence type="ECO:0000256" key="6">
    <source>
        <dbReference type="ARBA" id="ARBA00022692"/>
    </source>
</evidence>
<evidence type="ECO:0000256" key="5">
    <source>
        <dbReference type="ARBA" id="ARBA00022691"/>
    </source>
</evidence>
<dbReference type="PIRSF" id="PIRSF000383">
    <property type="entry name" value="PEAMT"/>
    <property type="match status" value="1"/>
</dbReference>
<evidence type="ECO:0000256" key="14">
    <source>
        <dbReference type="RuleBase" id="RU361122"/>
    </source>
</evidence>
<comment type="pathway">
    <text evidence="13 14">Phospholipid metabolism; phosphatidylcholine biosynthesis.</text>
</comment>
<feature type="compositionally biased region" description="Polar residues" evidence="15">
    <location>
        <begin position="39"/>
        <end position="51"/>
    </location>
</feature>
<keyword evidence="11 13" id="KW-0594">Phospholipid biosynthesis</keyword>
<organism evidence="16 17">
    <name type="scientific">Arthrobotrys musiformis</name>
    <dbReference type="NCBI Taxonomy" id="47236"/>
    <lineage>
        <taxon>Eukaryota</taxon>
        <taxon>Fungi</taxon>
        <taxon>Dikarya</taxon>
        <taxon>Ascomycota</taxon>
        <taxon>Pezizomycotina</taxon>
        <taxon>Orbiliomycetes</taxon>
        <taxon>Orbiliales</taxon>
        <taxon>Orbiliaceae</taxon>
        <taxon>Arthrobotrys</taxon>
    </lineage>
</organism>
<evidence type="ECO:0000256" key="7">
    <source>
        <dbReference type="ARBA" id="ARBA00022824"/>
    </source>
</evidence>
<dbReference type="Proteomes" id="UP001370758">
    <property type="component" value="Unassembled WGS sequence"/>
</dbReference>
<dbReference type="PANTHER" id="PTHR32138:SF0">
    <property type="entry name" value="PHOSPHATIDYLETHANOLAMINE N-METHYLTRANSFERASE"/>
    <property type="match status" value="1"/>
</dbReference>
<feature type="region of interest" description="Disordered" evidence="15">
    <location>
        <begin position="1"/>
        <end position="61"/>
    </location>
</feature>
<dbReference type="GO" id="GO:0004608">
    <property type="term" value="F:phosphatidylethanolamine N-methyltransferase activity"/>
    <property type="evidence" value="ECO:0007669"/>
    <property type="project" value="UniProtKB-UniRule"/>
</dbReference>
<dbReference type="Gene3D" id="2.60.40.2840">
    <property type="match status" value="1"/>
</dbReference>
<feature type="transmembrane region" description="Helical" evidence="13 14">
    <location>
        <begin position="121"/>
        <end position="140"/>
    </location>
</feature>
<feature type="transmembrane region" description="Helical" evidence="13 14">
    <location>
        <begin position="231"/>
        <end position="250"/>
    </location>
</feature>
<keyword evidence="12 13" id="KW-1208">Phospholipid metabolism</keyword>
<proteinExistence type="inferred from homology"/>
<comment type="caution">
    <text evidence="13 14">Lacks conserved residue(s) required for the propagation of feature annotation.</text>
</comment>
<evidence type="ECO:0000256" key="12">
    <source>
        <dbReference type="ARBA" id="ARBA00023264"/>
    </source>
</evidence>
<feature type="transmembrane region" description="Helical" evidence="13 14">
    <location>
        <begin position="403"/>
        <end position="421"/>
    </location>
</feature>
<dbReference type="InterPro" id="IPR007318">
    <property type="entry name" value="Phopholipid_MeTrfase"/>
</dbReference>
<feature type="transmembrane region" description="Helical" evidence="13 14">
    <location>
        <begin position="262"/>
        <end position="282"/>
    </location>
</feature>
<keyword evidence="10 13" id="KW-0472">Membrane</keyword>
<accession>A0AAV9WP20</accession>
<dbReference type="GO" id="GO:0032259">
    <property type="term" value="P:methylation"/>
    <property type="evidence" value="ECO:0007669"/>
    <property type="project" value="UniProtKB-KW"/>
</dbReference>
<feature type="transmembrane region" description="Helical" evidence="13 14">
    <location>
        <begin position="202"/>
        <end position="219"/>
    </location>
</feature>
<dbReference type="InterPro" id="IPR016219">
    <property type="entry name" value="Phosphatid-EA_MeTrfase_fun"/>
</dbReference>
<comment type="caution">
    <text evidence="16">The sequence shown here is derived from an EMBL/GenBank/DDBJ whole genome shotgun (WGS) entry which is preliminary data.</text>
</comment>
<feature type="transmembrane region" description="Helical" evidence="13 14">
    <location>
        <begin position="96"/>
        <end position="115"/>
    </location>
</feature>
<dbReference type="HAMAP" id="MF_03217">
    <property type="entry name" value="PEMT"/>
    <property type="match status" value="1"/>
</dbReference>
<name>A0AAV9WP20_9PEZI</name>
<evidence type="ECO:0000313" key="17">
    <source>
        <dbReference type="Proteomes" id="UP001370758"/>
    </source>
</evidence>
<dbReference type="AlphaFoldDB" id="A0AAV9WP20"/>
<evidence type="ECO:0000256" key="8">
    <source>
        <dbReference type="ARBA" id="ARBA00022989"/>
    </source>
</evidence>
<keyword evidence="4 13" id="KW-0808">Transferase</keyword>
<feature type="compositionally biased region" description="Basic and acidic residues" evidence="15">
    <location>
        <begin position="52"/>
        <end position="61"/>
    </location>
</feature>
<dbReference type="EMBL" id="JAVHJL010000001">
    <property type="protein sequence ID" value="KAK6512043.1"/>
    <property type="molecule type" value="Genomic_DNA"/>
</dbReference>
<dbReference type="PROSITE" id="PS51598">
    <property type="entry name" value="SAM_CHO2"/>
    <property type="match status" value="1"/>
</dbReference>
<evidence type="ECO:0000256" key="9">
    <source>
        <dbReference type="ARBA" id="ARBA00023098"/>
    </source>
</evidence>
<comment type="function">
    <text evidence="13 14">Catalyzes the first step of the methylation pathway of phosphatidylcholine biosynthesis, the SAM-dependent methylation of phosphatidylethanolamine (PE) to phosphatidylmonomethylethanolamine (PMME).</text>
</comment>
<reference evidence="16 17" key="1">
    <citation type="submission" date="2023-08" db="EMBL/GenBank/DDBJ databases">
        <authorList>
            <person name="Palmer J.M."/>
        </authorList>
    </citation>
    <scope>NUCLEOTIDE SEQUENCE [LARGE SCALE GENOMIC DNA]</scope>
    <source>
        <strain evidence="16 17">TWF481</strain>
    </source>
</reference>
<keyword evidence="3 13" id="KW-0489">Methyltransferase</keyword>
<dbReference type="PANTHER" id="PTHR32138">
    <property type="entry name" value="PHOSPHATIDYLETHANOLAMINE N-METHYLTRANSFERASE"/>
    <property type="match status" value="1"/>
</dbReference>
<protein>
    <recommendedName>
        <fullName evidence="13 14">Phosphatidylethanolamine N-methyltransferase</fullName>
        <shortName evidence="13">PE methyltransferase</shortName>
        <shortName evidence="13 14">PEAMT</shortName>
        <shortName evidence="13">PEMT</shortName>
        <ecNumber evidence="13 14">2.1.1.17</ecNumber>
    </recommendedName>
</protein>
<keyword evidence="2 13" id="KW-0444">Lipid biosynthesis</keyword>
<dbReference type="Gene3D" id="1.20.120.1630">
    <property type="match status" value="1"/>
</dbReference>
<dbReference type="EC" id="2.1.1.17" evidence="13 14"/>
<comment type="similarity">
    <text evidence="13 14">Belongs to the class VI-like SAM-binding methyltransferase superfamily. CHO2 family.</text>
</comment>
<evidence type="ECO:0000256" key="11">
    <source>
        <dbReference type="ARBA" id="ARBA00023209"/>
    </source>
</evidence>
<keyword evidence="17" id="KW-1185">Reference proteome</keyword>
<evidence type="ECO:0000256" key="1">
    <source>
        <dbReference type="ARBA" id="ARBA00004127"/>
    </source>
</evidence>
<feature type="transmembrane region" description="Helical" evidence="13 14">
    <location>
        <begin position="567"/>
        <end position="592"/>
    </location>
</feature>
<feature type="region of interest" description="Disordered" evidence="15">
    <location>
        <begin position="670"/>
        <end position="689"/>
    </location>
</feature>
<evidence type="ECO:0000256" key="2">
    <source>
        <dbReference type="ARBA" id="ARBA00022516"/>
    </source>
</evidence>
<gene>
    <name evidence="16" type="primary">CHO2</name>
    <name evidence="16" type="ORF">TWF481_000941</name>
</gene>
<dbReference type="Pfam" id="PF04191">
    <property type="entry name" value="PEMT"/>
    <property type="match status" value="2"/>
</dbReference>
<keyword evidence="5 13" id="KW-0949">S-adenosyl-L-methionine</keyword>
<evidence type="ECO:0000256" key="13">
    <source>
        <dbReference type="HAMAP-Rule" id="MF_03217"/>
    </source>
</evidence>
<evidence type="ECO:0000256" key="15">
    <source>
        <dbReference type="SAM" id="MobiDB-lite"/>
    </source>
</evidence>
<dbReference type="GO" id="GO:0005789">
    <property type="term" value="C:endoplasmic reticulum membrane"/>
    <property type="evidence" value="ECO:0007669"/>
    <property type="project" value="UniProtKB-SubCell"/>
</dbReference>
<evidence type="ECO:0000256" key="4">
    <source>
        <dbReference type="ARBA" id="ARBA00022679"/>
    </source>
</evidence>